<dbReference type="SUPFAM" id="SSF53850">
    <property type="entry name" value="Periplasmic binding protein-like II"/>
    <property type="match status" value="1"/>
</dbReference>
<dbReference type="OrthoDB" id="9803988at2"/>
<dbReference type="AlphaFoldDB" id="A0A1X7MPT1"/>
<sequence length="518" mass="57511">MKFVKLIGFIFAAVATAFMLAGPTVAAPGGMITWGKPSEVLSTDAHLSADGTSWTMYYLIYDTLVTTTDDLKIAPGLAESWEQPTPTTYIFKLRKNAAFSSGRPLTSADVVGSLKRLADPKLGSYAGRQIGDVKQVVALDDHTVKLELKQPNTAVLSVLSVSMTAIYPIQELENGTFDPTKEMLGSGPFMVVEHRQDESWTLVRNPHYWRQGYPIVDKVLVRIIQDDAARLAGLRDGSVDIANFENPDAATLLKGILNVEPIIQKTTNYFRLDVSALQDDSPFKDIRVRHAMALALDRQRIVDAVFGGESAVDYVVPQAFGKPVCRDHPDYVTPREKRIVQARELLQEAGAENLKVGIVASSVLVTFPLIAQVMKANLADVGIDAEVQQIPVADWYQRVFSAKTDFDLALSWLAGYSNPTQILSNWNPEWVGWNAGFMTPSAEYNKAVNKVRQLPDGPERDRVIEQACQIIYDQANMLPLVSKPDYLGYRKDKIKARFSSIEGNFNTLKYITEFSRQD</sequence>
<dbReference type="Proteomes" id="UP000193083">
    <property type="component" value="Unassembled WGS sequence"/>
</dbReference>
<name>A0A1X7MPT1_9HYPH</name>
<dbReference type="CDD" id="cd00995">
    <property type="entry name" value="PBP2_NikA_DppA_OppA_like"/>
    <property type="match status" value="1"/>
</dbReference>
<keyword evidence="4 5" id="KW-0732">Signal</keyword>
<accession>A0A1X7MPT1</accession>
<feature type="signal peptide" evidence="5">
    <location>
        <begin position="1"/>
        <end position="26"/>
    </location>
</feature>
<gene>
    <name evidence="7" type="ORF">SAMN02982922_0171</name>
</gene>
<feature type="chain" id="PRO_5012982305" evidence="5">
    <location>
        <begin position="27"/>
        <end position="518"/>
    </location>
</feature>
<dbReference type="GO" id="GO:0043190">
    <property type="term" value="C:ATP-binding cassette (ABC) transporter complex"/>
    <property type="evidence" value="ECO:0007669"/>
    <property type="project" value="InterPro"/>
</dbReference>
<dbReference type="PANTHER" id="PTHR30290:SF9">
    <property type="entry name" value="OLIGOPEPTIDE-BINDING PROTEIN APPA"/>
    <property type="match status" value="1"/>
</dbReference>
<evidence type="ECO:0000313" key="7">
    <source>
        <dbReference type="EMBL" id="SMH26341.1"/>
    </source>
</evidence>
<reference evidence="7 8" key="1">
    <citation type="submission" date="2017-04" db="EMBL/GenBank/DDBJ databases">
        <authorList>
            <person name="Afonso C.L."/>
            <person name="Miller P.J."/>
            <person name="Scott M.A."/>
            <person name="Spackman E."/>
            <person name="Goraichik I."/>
            <person name="Dimitrov K.M."/>
            <person name="Suarez D.L."/>
            <person name="Swayne D.E."/>
        </authorList>
    </citation>
    <scope>NUCLEOTIDE SEQUENCE [LARGE SCALE GENOMIC DNA]</scope>
    <source>
        <strain evidence="7 8">B5P</strain>
    </source>
</reference>
<evidence type="ECO:0000256" key="3">
    <source>
        <dbReference type="ARBA" id="ARBA00022448"/>
    </source>
</evidence>
<dbReference type="GO" id="GO:1904680">
    <property type="term" value="F:peptide transmembrane transporter activity"/>
    <property type="evidence" value="ECO:0007669"/>
    <property type="project" value="TreeGrafter"/>
</dbReference>
<dbReference type="GO" id="GO:0015833">
    <property type="term" value="P:peptide transport"/>
    <property type="evidence" value="ECO:0007669"/>
    <property type="project" value="TreeGrafter"/>
</dbReference>
<evidence type="ECO:0000259" key="6">
    <source>
        <dbReference type="Pfam" id="PF00496"/>
    </source>
</evidence>
<dbReference type="InterPro" id="IPR039424">
    <property type="entry name" value="SBP_5"/>
</dbReference>
<dbReference type="PANTHER" id="PTHR30290">
    <property type="entry name" value="PERIPLASMIC BINDING COMPONENT OF ABC TRANSPORTER"/>
    <property type="match status" value="1"/>
</dbReference>
<dbReference type="Pfam" id="PF00496">
    <property type="entry name" value="SBP_bac_5"/>
    <property type="match status" value="1"/>
</dbReference>
<evidence type="ECO:0000256" key="5">
    <source>
        <dbReference type="SAM" id="SignalP"/>
    </source>
</evidence>
<proteinExistence type="inferred from homology"/>
<dbReference type="InterPro" id="IPR030678">
    <property type="entry name" value="Peptide/Ni-bd"/>
</dbReference>
<dbReference type="InterPro" id="IPR000914">
    <property type="entry name" value="SBP_5_dom"/>
</dbReference>
<evidence type="ECO:0000313" key="8">
    <source>
        <dbReference type="Proteomes" id="UP000193083"/>
    </source>
</evidence>
<dbReference type="PIRSF" id="PIRSF002741">
    <property type="entry name" value="MppA"/>
    <property type="match status" value="1"/>
</dbReference>
<comment type="subcellular location">
    <subcellularLocation>
        <location evidence="1">Periplasm</location>
    </subcellularLocation>
</comment>
<evidence type="ECO:0000256" key="1">
    <source>
        <dbReference type="ARBA" id="ARBA00004418"/>
    </source>
</evidence>
<keyword evidence="8" id="KW-1185">Reference proteome</keyword>
<feature type="domain" description="Solute-binding protein family 5" evidence="6">
    <location>
        <begin position="72"/>
        <end position="427"/>
    </location>
</feature>
<dbReference type="Gene3D" id="3.10.105.10">
    <property type="entry name" value="Dipeptide-binding Protein, Domain 3"/>
    <property type="match status" value="1"/>
</dbReference>
<comment type="similarity">
    <text evidence="2">Belongs to the bacterial solute-binding protein 5 family.</text>
</comment>
<evidence type="ECO:0000256" key="2">
    <source>
        <dbReference type="ARBA" id="ARBA00005695"/>
    </source>
</evidence>
<dbReference type="RefSeq" id="WP_139832114.1">
    <property type="nucleotide sequence ID" value="NZ_FXBL01000002.1"/>
</dbReference>
<dbReference type="EMBL" id="FXBL01000002">
    <property type="protein sequence ID" value="SMH26341.1"/>
    <property type="molecule type" value="Genomic_DNA"/>
</dbReference>
<protein>
    <submittedName>
        <fullName evidence="7">Peptide/nickel transport system substrate-binding protein</fullName>
    </submittedName>
</protein>
<dbReference type="Gene3D" id="3.40.190.10">
    <property type="entry name" value="Periplasmic binding protein-like II"/>
    <property type="match status" value="1"/>
</dbReference>
<dbReference type="GO" id="GO:0030288">
    <property type="term" value="C:outer membrane-bounded periplasmic space"/>
    <property type="evidence" value="ECO:0007669"/>
    <property type="project" value="UniProtKB-ARBA"/>
</dbReference>
<evidence type="ECO:0000256" key="4">
    <source>
        <dbReference type="ARBA" id="ARBA00022729"/>
    </source>
</evidence>
<keyword evidence="3" id="KW-0813">Transport</keyword>
<organism evidence="7 8">
    <name type="scientific">Mesorhizobium australicum</name>
    <dbReference type="NCBI Taxonomy" id="536018"/>
    <lineage>
        <taxon>Bacteria</taxon>
        <taxon>Pseudomonadati</taxon>
        <taxon>Pseudomonadota</taxon>
        <taxon>Alphaproteobacteria</taxon>
        <taxon>Hyphomicrobiales</taxon>
        <taxon>Phyllobacteriaceae</taxon>
        <taxon>Mesorhizobium</taxon>
    </lineage>
</organism>